<dbReference type="Proteomes" id="UP001438707">
    <property type="component" value="Unassembled WGS sequence"/>
</dbReference>
<keyword evidence="11" id="KW-0539">Nucleus</keyword>
<feature type="coiled-coil region" evidence="14">
    <location>
        <begin position="98"/>
        <end position="125"/>
    </location>
</feature>
<evidence type="ECO:0000256" key="11">
    <source>
        <dbReference type="ARBA" id="ARBA00023242"/>
    </source>
</evidence>
<evidence type="ECO:0000256" key="8">
    <source>
        <dbReference type="ARBA" id="ARBA00022853"/>
    </source>
</evidence>
<dbReference type="Gene3D" id="2.70.160.11">
    <property type="entry name" value="Hnrnp arginine n-methyltransferase1"/>
    <property type="match status" value="1"/>
</dbReference>
<evidence type="ECO:0000256" key="14">
    <source>
        <dbReference type="SAM" id="Coils"/>
    </source>
</evidence>
<comment type="catalytic activity">
    <reaction evidence="12">
        <text>L-arginyl-[protein] + 2 S-adenosyl-L-methionine = N(omega),N(omega)-dimethyl-L-arginyl-[protein] + 2 S-adenosyl-L-homocysteine + 2 H(+)</text>
        <dbReference type="Rhea" id="RHEA:48096"/>
        <dbReference type="Rhea" id="RHEA-COMP:10532"/>
        <dbReference type="Rhea" id="RHEA-COMP:11991"/>
        <dbReference type="ChEBI" id="CHEBI:15378"/>
        <dbReference type="ChEBI" id="CHEBI:29965"/>
        <dbReference type="ChEBI" id="CHEBI:57856"/>
        <dbReference type="ChEBI" id="CHEBI:59789"/>
        <dbReference type="ChEBI" id="CHEBI:61897"/>
        <dbReference type="EC" id="2.1.1.319"/>
    </reaction>
</comment>
<keyword evidence="18" id="KW-1185">Reference proteome</keyword>
<dbReference type="GO" id="GO:0005737">
    <property type="term" value="C:cytoplasm"/>
    <property type="evidence" value="ECO:0007669"/>
    <property type="project" value="UniProtKB-SubCell"/>
</dbReference>
<evidence type="ECO:0000313" key="17">
    <source>
        <dbReference type="EMBL" id="KAK9826683.1"/>
    </source>
</evidence>
<evidence type="ECO:0000256" key="7">
    <source>
        <dbReference type="ARBA" id="ARBA00022691"/>
    </source>
</evidence>
<reference evidence="17 18" key="1">
    <citation type="journal article" date="2024" name="Nat. Commun.">
        <title>Phylogenomics reveals the evolutionary origins of lichenization in chlorophyte algae.</title>
        <authorList>
            <person name="Puginier C."/>
            <person name="Libourel C."/>
            <person name="Otte J."/>
            <person name="Skaloud P."/>
            <person name="Haon M."/>
            <person name="Grisel S."/>
            <person name="Petersen M."/>
            <person name="Berrin J.G."/>
            <person name="Delaux P.M."/>
            <person name="Dal Grande F."/>
            <person name="Keller J."/>
        </authorList>
    </citation>
    <scope>NUCLEOTIDE SEQUENCE [LARGE SCALE GENOMIC DNA]</scope>
    <source>
        <strain evidence="17 18">SAG 2145</strain>
    </source>
</reference>
<dbReference type="Pfam" id="PF06325">
    <property type="entry name" value="PrmA"/>
    <property type="match status" value="1"/>
</dbReference>
<keyword evidence="8" id="KW-0156">Chromatin regulator</keyword>
<evidence type="ECO:0000259" key="16">
    <source>
        <dbReference type="Pfam" id="PF22528"/>
    </source>
</evidence>
<evidence type="ECO:0000256" key="6">
    <source>
        <dbReference type="ARBA" id="ARBA00022679"/>
    </source>
</evidence>
<dbReference type="GO" id="GO:0035242">
    <property type="term" value="F:protein-arginine omega-N asymmetric methyltransferase activity"/>
    <property type="evidence" value="ECO:0007669"/>
    <property type="project" value="UniProtKB-EC"/>
</dbReference>
<dbReference type="Gene3D" id="3.40.50.150">
    <property type="entry name" value="Vaccinia Virus protein VP39"/>
    <property type="match status" value="1"/>
</dbReference>
<evidence type="ECO:0000256" key="4">
    <source>
        <dbReference type="ARBA" id="ARBA00022490"/>
    </source>
</evidence>
<dbReference type="CDD" id="cd02440">
    <property type="entry name" value="AdoMet_MTases"/>
    <property type="match status" value="1"/>
</dbReference>
<keyword evidence="6 13" id="KW-0808">Transferase</keyword>
<dbReference type="InterPro" id="IPR029063">
    <property type="entry name" value="SAM-dependent_MTases_sf"/>
</dbReference>
<keyword evidence="10" id="KW-0804">Transcription</keyword>
<keyword evidence="14" id="KW-0175">Coiled coil</keyword>
<protein>
    <recommendedName>
        <fullName evidence="3">type I protein arginine methyltransferase</fullName>
        <ecNumber evidence="3">2.1.1.319</ecNumber>
    </recommendedName>
</protein>
<dbReference type="PROSITE" id="PS51678">
    <property type="entry name" value="SAM_MT_PRMT"/>
    <property type="match status" value="1"/>
</dbReference>
<evidence type="ECO:0000313" key="18">
    <source>
        <dbReference type="Proteomes" id="UP001438707"/>
    </source>
</evidence>
<dbReference type="SUPFAM" id="SSF53335">
    <property type="entry name" value="S-adenosyl-L-methionine-dependent methyltransferases"/>
    <property type="match status" value="1"/>
</dbReference>
<feature type="compositionally biased region" description="Polar residues" evidence="15">
    <location>
        <begin position="486"/>
        <end position="498"/>
    </location>
</feature>
<dbReference type="Pfam" id="PF22528">
    <property type="entry name" value="PRMT_C"/>
    <property type="match status" value="1"/>
</dbReference>
<name>A0AAW1QYQ2_9CHLO</name>
<dbReference type="AlphaFoldDB" id="A0AAW1QYQ2"/>
<evidence type="ECO:0000256" key="2">
    <source>
        <dbReference type="ARBA" id="ARBA00004496"/>
    </source>
</evidence>
<keyword evidence="9" id="KW-0805">Transcription regulation</keyword>
<dbReference type="InterPro" id="IPR025799">
    <property type="entry name" value="Arg_MeTrfase"/>
</dbReference>
<evidence type="ECO:0000256" key="5">
    <source>
        <dbReference type="ARBA" id="ARBA00022603"/>
    </source>
</evidence>
<proteinExistence type="predicted"/>
<evidence type="ECO:0000256" key="3">
    <source>
        <dbReference type="ARBA" id="ARBA00011925"/>
    </source>
</evidence>
<keyword evidence="7 13" id="KW-0949">S-adenosyl-L-methionine</keyword>
<dbReference type="PANTHER" id="PTHR11006">
    <property type="entry name" value="PROTEIN ARGININE N-METHYLTRANSFERASE"/>
    <property type="match status" value="1"/>
</dbReference>
<dbReference type="GO" id="GO:0032259">
    <property type="term" value="P:methylation"/>
    <property type="evidence" value="ECO:0007669"/>
    <property type="project" value="UniProtKB-KW"/>
</dbReference>
<dbReference type="FunFam" id="3.40.50.150:FF:000052">
    <property type="entry name" value="Probable histone-arginine methyltransferase CARM1"/>
    <property type="match status" value="1"/>
</dbReference>
<dbReference type="EMBL" id="JALJOS010000020">
    <property type="protein sequence ID" value="KAK9826683.1"/>
    <property type="molecule type" value="Genomic_DNA"/>
</dbReference>
<comment type="caution">
    <text evidence="17">The sequence shown here is derived from an EMBL/GenBank/DDBJ whole genome shotgun (WGS) entry which is preliminary data.</text>
</comment>
<dbReference type="InterPro" id="IPR055135">
    <property type="entry name" value="PRMT_dom"/>
</dbReference>
<keyword evidence="5 13" id="KW-0489">Methyltransferase</keyword>
<sequence length="539" mass="59300">MPQPLDVEIQPLCLAELGSSAVDLAWGGQEVVLSLKSDGERTALSLRRVAGGITLLSCTLAADTVWQANERLFFVKRLREHGSNTESIALKCPSAEVASELSKALQQHNSALEAAEDDFAKKTDKGSSDLYFYYYGMLQHQQNMLQDYIRTGTYWSAILENAPDFQGKVVMDVGAGSGILSLFAAQAGARKVYAVEASAMADFAKLLASTNAEVGSRVEVVKGRVEEISLPEPVDVLVSEPMGTLLVNERMLETYLFARDRFLVKSGGKMFPRLGRVYACAFSDETLHAELINKAAFWLQPSFYGVDITHLYQPALSGYFGQVVVDAIDPSVLVSACASRQFDFLEMQEQELHNIVIPLDLEVACDCRVHGLACWFDVLFDGSVQPRWLTTAPGQPTTHWFQLRCVLEQPLAVRAGDHVTGRMELQSHNRQSYDIILSLTAPPFGQGEPEQQATGKMDLKEPYYRQLNGWWPQPASQDEQGVAAGSHSQQDGAATSPASDLLHSQLPADTISQALGTSLLHDMAYLQQLQQQQQPPGWL</sequence>
<dbReference type="GO" id="GO:0070611">
    <property type="term" value="F:histone H3R2 methyltransferase activity"/>
    <property type="evidence" value="ECO:0007669"/>
    <property type="project" value="TreeGrafter"/>
</dbReference>
<evidence type="ECO:0000256" key="1">
    <source>
        <dbReference type="ARBA" id="ARBA00004123"/>
    </source>
</evidence>
<organism evidence="17 18">
    <name type="scientific">Apatococcus lobatus</name>
    <dbReference type="NCBI Taxonomy" id="904363"/>
    <lineage>
        <taxon>Eukaryota</taxon>
        <taxon>Viridiplantae</taxon>
        <taxon>Chlorophyta</taxon>
        <taxon>core chlorophytes</taxon>
        <taxon>Trebouxiophyceae</taxon>
        <taxon>Chlorellales</taxon>
        <taxon>Chlorellaceae</taxon>
        <taxon>Apatococcus</taxon>
    </lineage>
</organism>
<dbReference type="GO" id="GO:0005634">
    <property type="term" value="C:nucleus"/>
    <property type="evidence" value="ECO:0007669"/>
    <property type="project" value="UniProtKB-SubCell"/>
</dbReference>
<feature type="domain" description="Protein arginine N-methyltransferase" evidence="16">
    <location>
        <begin position="277"/>
        <end position="439"/>
    </location>
</feature>
<dbReference type="PANTHER" id="PTHR11006:SF10">
    <property type="entry name" value="HISTONE-ARGININE METHYLTRANSFERASE CARMER-RELATED"/>
    <property type="match status" value="1"/>
</dbReference>
<evidence type="ECO:0000256" key="12">
    <source>
        <dbReference type="ARBA" id="ARBA00049086"/>
    </source>
</evidence>
<comment type="subcellular location">
    <subcellularLocation>
        <location evidence="2">Cytoplasm</location>
    </subcellularLocation>
    <subcellularLocation>
        <location evidence="1">Nucleus</location>
    </subcellularLocation>
</comment>
<accession>A0AAW1QYQ2</accession>
<evidence type="ECO:0000256" key="9">
    <source>
        <dbReference type="ARBA" id="ARBA00023015"/>
    </source>
</evidence>
<dbReference type="GO" id="GO:0035241">
    <property type="term" value="F:protein-arginine omega-N monomethyltransferase activity"/>
    <property type="evidence" value="ECO:0007669"/>
    <property type="project" value="UniProtKB-ARBA"/>
</dbReference>
<gene>
    <name evidence="17" type="ORF">WJX74_009723</name>
</gene>
<keyword evidence="4" id="KW-0963">Cytoplasm</keyword>
<evidence type="ECO:0000256" key="10">
    <source>
        <dbReference type="ARBA" id="ARBA00023163"/>
    </source>
</evidence>
<evidence type="ECO:0000256" key="15">
    <source>
        <dbReference type="SAM" id="MobiDB-lite"/>
    </source>
</evidence>
<dbReference type="EC" id="2.1.1.319" evidence="3"/>
<evidence type="ECO:0000256" key="13">
    <source>
        <dbReference type="PROSITE-ProRule" id="PRU01015"/>
    </source>
</evidence>
<feature type="region of interest" description="Disordered" evidence="15">
    <location>
        <begin position="470"/>
        <end position="499"/>
    </location>
</feature>